<dbReference type="PANTHER" id="PTHR43386:SF1">
    <property type="entry name" value="D,D-DIPEPTIDE TRANSPORT SYSTEM PERMEASE PROTEIN DDPC-RELATED"/>
    <property type="match status" value="1"/>
</dbReference>
<evidence type="ECO:0000313" key="11">
    <source>
        <dbReference type="Proteomes" id="UP000469185"/>
    </source>
</evidence>
<feature type="region of interest" description="Disordered" evidence="8">
    <location>
        <begin position="1"/>
        <end position="21"/>
    </location>
</feature>
<comment type="subcellular location">
    <subcellularLocation>
        <location evidence="1 7">Cell membrane</location>
        <topology evidence="1 7">Multi-pass membrane protein</topology>
    </subcellularLocation>
</comment>
<evidence type="ECO:0000256" key="7">
    <source>
        <dbReference type="RuleBase" id="RU363032"/>
    </source>
</evidence>
<name>A0A6N9YNH1_9ACTN</name>
<accession>A0A6N9YNH1</accession>
<comment type="similarity">
    <text evidence="7">Belongs to the binding-protein-dependent transport system permease family.</text>
</comment>
<keyword evidence="11" id="KW-1185">Reference proteome</keyword>
<feature type="transmembrane region" description="Helical" evidence="7">
    <location>
        <begin position="219"/>
        <end position="241"/>
    </location>
</feature>
<dbReference type="Proteomes" id="UP000469185">
    <property type="component" value="Unassembled WGS sequence"/>
</dbReference>
<dbReference type="EMBL" id="JAAGOB010000007">
    <property type="protein sequence ID" value="NED96497.1"/>
    <property type="molecule type" value="Genomic_DNA"/>
</dbReference>
<dbReference type="AlphaFoldDB" id="A0A6N9YNH1"/>
<dbReference type="PROSITE" id="PS50928">
    <property type="entry name" value="ABC_TM1"/>
    <property type="match status" value="1"/>
</dbReference>
<evidence type="ECO:0000256" key="8">
    <source>
        <dbReference type="SAM" id="MobiDB-lite"/>
    </source>
</evidence>
<dbReference type="InterPro" id="IPR000515">
    <property type="entry name" value="MetI-like"/>
</dbReference>
<feature type="domain" description="ABC transmembrane type-1" evidence="9">
    <location>
        <begin position="97"/>
        <end position="285"/>
    </location>
</feature>
<dbReference type="GO" id="GO:0055085">
    <property type="term" value="P:transmembrane transport"/>
    <property type="evidence" value="ECO:0007669"/>
    <property type="project" value="InterPro"/>
</dbReference>
<feature type="compositionally biased region" description="Pro residues" evidence="8">
    <location>
        <begin position="1"/>
        <end position="15"/>
    </location>
</feature>
<dbReference type="InterPro" id="IPR050366">
    <property type="entry name" value="BP-dependent_transpt_permease"/>
</dbReference>
<feature type="transmembrane region" description="Helical" evidence="7">
    <location>
        <begin position="99"/>
        <end position="121"/>
    </location>
</feature>
<feature type="transmembrane region" description="Helical" evidence="7">
    <location>
        <begin position="262"/>
        <end position="284"/>
    </location>
</feature>
<comment type="caution">
    <text evidence="10">The sequence shown here is derived from an EMBL/GenBank/DDBJ whole genome shotgun (WGS) entry which is preliminary data.</text>
</comment>
<keyword evidence="2 7" id="KW-0813">Transport</keyword>
<proteinExistence type="inferred from homology"/>
<dbReference type="GO" id="GO:0005886">
    <property type="term" value="C:plasma membrane"/>
    <property type="evidence" value="ECO:0007669"/>
    <property type="project" value="UniProtKB-SubCell"/>
</dbReference>
<keyword evidence="5 7" id="KW-1133">Transmembrane helix</keyword>
<dbReference type="InterPro" id="IPR035906">
    <property type="entry name" value="MetI-like_sf"/>
</dbReference>
<dbReference type="Pfam" id="PF00528">
    <property type="entry name" value="BPD_transp_1"/>
    <property type="match status" value="1"/>
</dbReference>
<reference evidence="10 11" key="1">
    <citation type="submission" date="2020-02" db="EMBL/GenBank/DDBJ databases">
        <authorList>
            <person name="Li X.-J."/>
            <person name="Feng X.-M."/>
        </authorList>
    </citation>
    <scope>NUCLEOTIDE SEQUENCE [LARGE SCALE GENOMIC DNA]</scope>
    <source>
        <strain evidence="10 11">CGMCC 4.7225</strain>
    </source>
</reference>
<evidence type="ECO:0000259" key="9">
    <source>
        <dbReference type="PROSITE" id="PS50928"/>
    </source>
</evidence>
<protein>
    <submittedName>
        <fullName evidence="10">ABC transporter permease</fullName>
    </submittedName>
</protein>
<evidence type="ECO:0000256" key="3">
    <source>
        <dbReference type="ARBA" id="ARBA00022475"/>
    </source>
</evidence>
<dbReference type="CDD" id="cd06261">
    <property type="entry name" value="TM_PBP2"/>
    <property type="match status" value="1"/>
</dbReference>
<organism evidence="10 11">
    <name type="scientific">Phytoactinopolyspora alkaliphila</name>
    <dbReference type="NCBI Taxonomy" id="1783498"/>
    <lineage>
        <taxon>Bacteria</taxon>
        <taxon>Bacillati</taxon>
        <taxon>Actinomycetota</taxon>
        <taxon>Actinomycetes</taxon>
        <taxon>Jiangellales</taxon>
        <taxon>Jiangellaceae</taxon>
        <taxon>Phytoactinopolyspora</taxon>
    </lineage>
</organism>
<keyword evidence="4 7" id="KW-0812">Transmembrane</keyword>
<evidence type="ECO:0000256" key="1">
    <source>
        <dbReference type="ARBA" id="ARBA00004651"/>
    </source>
</evidence>
<dbReference type="Pfam" id="PF12911">
    <property type="entry name" value="OppC_N"/>
    <property type="match status" value="1"/>
</dbReference>
<dbReference type="RefSeq" id="WP_163819282.1">
    <property type="nucleotide sequence ID" value="NZ_JAAGOB010000007.1"/>
</dbReference>
<feature type="transmembrane region" description="Helical" evidence="7">
    <location>
        <begin position="141"/>
        <end position="169"/>
    </location>
</feature>
<dbReference type="PANTHER" id="PTHR43386">
    <property type="entry name" value="OLIGOPEPTIDE TRANSPORT SYSTEM PERMEASE PROTEIN APPC"/>
    <property type="match status" value="1"/>
</dbReference>
<evidence type="ECO:0000256" key="6">
    <source>
        <dbReference type="ARBA" id="ARBA00023136"/>
    </source>
</evidence>
<evidence type="ECO:0000313" key="10">
    <source>
        <dbReference type="EMBL" id="NED96497.1"/>
    </source>
</evidence>
<gene>
    <name evidence="10" type="ORF">G1H11_14400</name>
</gene>
<keyword evidence="3" id="KW-1003">Cell membrane</keyword>
<dbReference type="SUPFAM" id="SSF161098">
    <property type="entry name" value="MetI-like"/>
    <property type="match status" value="1"/>
</dbReference>
<dbReference type="InterPro" id="IPR025966">
    <property type="entry name" value="OppC_N"/>
</dbReference>
<evidence type="ECO:0000256" key="4">
    <source>
        <dbReference type="ARBA" id="ARBA00022692"/>
    </source>
</evidence>
<keyword evidence="6 7" id="KW-0472">Membrane</keyword>
<evidence type="ECO:0000256" key="5">
    <source>
        <dbReference type="ARBA" id="ARBA00022989"/>
    </source>
</evidence>
<sequence>MTAITPQPPTPPVVPPKASRRGQSQRMFWREFARHTAARWSLAIIALFVFAALAADVLPLQDPTAISSEAYTGPSGEHWFGTDHLGRDMFSRTVHGARVAIIVALGSAGLATAIGIVVGAIAGYTGGRLDDLLSRTADVFLLIPVFFLVVLIVALFGQGLFFVVLIIGLTTWPQSARLMRAEAMVLRERVFVVAARASGGRGMQVLFRHVIPNGLSPVITNATILMGQAILVEAGLSFLGLGDPQVMSWGRMIFDGRGYLDLSPWMSFFPGLAMFLLVLSLNLVGDGLTQAFNPKLRRRGRA</sequence>
<evidence type="ECO:0000256" key="2">
    <source>
        <dbReference type="ARBA" id="ARBA00022448"/>
    </source>
</evidence>
<feature type="transmembrane region" description="Helical" evidence="7">
    <location>
        <begin position="37"/>
        <end position="58"/>
    </location>
</feature>
<dbReference type="Gene3D" id="1.10.3720.10">
    <property type="entry name" value="MetI-like"/>
    <property type="match status" value="1"/>
</dbReference>